<organism evidence="2 3">
    <name type="scientific">Rudaeicoccus suwonensis</name>
    <dbReference type="NCBI Taxonomy" id="657409"/>
    <lineage>
        <taxon>Bacteria</taxon>
        <taxon>Bacillati</taxon>
        <taxon>Actinomycetota</taxon>
        <taxon>Actinomycetes</taxon>
        <taxon>Micrococcales</taxon>
        <taxon>Dermacoccaceae</taxon>
        <taxon>Rudaeicoccus</taxon>
    </lineage>
</organism>
<feature type="compositionally biased region" description="Basic residues" evidence="1">
    <location>
        <begin position="104"/>
        <end position="122"/>
    </location>
</feature>
<evidence type="ECO:0000256" key="1">
    <source>
        <dbReference type="SAM" id="MobiDB-lite"/>
    </source>
</evidence>
<dbReference type="EMBL" id="VIVQ01000001">
    <property type="protein sequence ID" value="TWE11321.1"/>
    <property type="molecule type" value="Genomic_DNA"/>
</dbReference>
<keyword evidence="3" id="KW-1185">Reference proteome</keyword>
<comment type="caution">
    <text evidence="2">The sequence shown here is derived from an EMBL/GenBank/DDBJ whole genome shotgun (WGS) entry which is preliminary data.</text>
</comment>
<gene>
    <name evidence="2" type="ORF">BKA23_0083</name>
</gene>
<feature type="compositionally biased region" description="Low complexity" evidence="1">
    <location>
        <begin position="188"/>
        <end position="204"/>
    </location>
</feature>
<evidence type="ECO:0000313" key="3">
    <source>
        <dbReference type="Proteomes" id="UP000318297"/>
    </source>
</evidence>
<protein>
    <submittedName>
        <fullName evidence="2">Uncharacterized protein</fullName>
    </submittedName>
</protein>
<proteinExistence type="predicted"/>
<sequence length="204" mass="22784">MSIPVGTADTKCRHWSGMRRPTDTLRYLVTRTPTETDESRHLVDGDFYRRWMLVLTRKSPHRRRMCAGHDTTRRIGDLCVTHVTGAIKETGEALGSPASATYVRRPRHHSPHRRLLHVRRQRSTGESASSLPRDVDPGRNQPHPRPPNGHWSEPPTPDVNPGPKRSHEMSELVGNADGQTAHLDISRPRSPAAPFSNAAAAGRT</sequence>
<reference evidence="2 3" key="1">
    <citation type="submission" date="2019-06" db="EMBL/GenBank/DDBJ databases">
        <title>Sequencing the genomes of 1000 actinobacteria strains.</title>
        <authorList>
            <person name="Klenk H.-P."/>
        </authorList>
    </citation>
    <scope>NUCLEOTIDE SEQUENCE [LARGE SCALE GENOMIC DNA]</scope>
    <source>
        <strain evidence="2 3">DSM 19560</strain>
    </source>
</reference>
<name>A0A561E6T8_9MICO</name>
<dbReference type="AlphaFoldDB" id="A0A561E6T8"/>
<accession>A0A561E6T8</accession>
<evidence type="ECO:0000313" key="2">
    <source>
        <dbReference type="EMBL" id="TWE11321.1"/>
    </source>
</evidence>
<feature type="region of interest" description="Disordered" evidence="1">
    <location>
        <begin position="96"/>
        <end position="204"/>
    </location>
</feature>
<dbReference type="Proteomes" id="UP000318297">
    <property type="component" value="Unassembled WGS sequence"/>
</dbReference>